<dbReference type="CDD" id="cd00531">
    <property type="entry name" value="NTF2_like"/>
    <property type="match status" value="1"/>
</dbReference>
<reference evidence="3 4" key="1">
    <citation type="submission" date="2020-08" db="EMBL/GenBank/DDBJ databases">
        <title>Draft genome sequence of Parasphingopyxis sp. GrpM-11.</title>
        <authorList>
            <person name="Oh J."/>
            <person name="Roh D.-H."/>
        </authorList>
    </citation>
    <scope>NUCLEOTIDE SEQUENCE [LARGE SCALE GENOMIC DNA]</scope>
    <source>
        <strain evidence="3 4">GrpM-11</strain>
    </source>
</reference>
<name>A0A842HX32_9SPHN</name>
<evidence type="ECO:0000259" key="2">
    <source>
        <dbReference type="Pfam" id="PF13577"/>
    </source>
</evidence>
<evidence type="ECO:0000256" key="1">
    <source>
        <dbReference type="SAM" id="MobiDB-lite"/>
    </source>
</evidence>
<evidence type="ECO:0000313" key="4">
    <source>
        <dbReference type="Proteomes" id="UP000564378"/>
    </source>
</evidence>
<dbReference type="Proteomes" id="UP000564378">
    <property type="component" value="Unassembled WGS sequence"/>
</dbReference>
<gene>
    <name evidence="3" type="ORF">H6P80_05245</name>
</gene>
<dbReference type="InterPro" id="IPR032710">
    <property type="entry name" value="NTF2-like_dom_sf"/>
</dbReference>
<feature type="domain" description="SnoaL-like" evidence="2">
    <location>
        <begin position="20"/>
        <end position="139"/>
    </location>
</feature>
<accession>A0A842HX32</accession>
<organism evidence="3 4">
    <name type="scientific">Parasphingopyxis marina</name>
    <dbReference type="NCBI Taxonomy" id="2761622"/>
    <lineage>
        <taxon>Bacteria</taxon>
        <taxon>Pseudomonadati</taxon>
        <taxon>Pseudomonadota</taxon>
        <taxon>Alphaproteobacteria</taxon>
        <taxon>Sphingomonadales</taxon>
        <taxon>Sphingomonadaceae</taxon>
        <taxon>Parasphingopyxis</taxon>
    </lineage>
</organism>
<dbReference type="Pfam" id="PF13577">
    <property type="entry name" value="SnoaL_4"/>
    <property type="match status" value="1"/>
</dbReference>
<sequence length="192" mass="22116">MAIAALRERIEAIEARQVYAEDRLGIHECLWRYCRGLDRHDEELESSAFWPDAQVNYGHAFSGSLADFIAWGNQGHDSFFDMHQHHLTNVTVDIDGDRAHVESYLINLMRRKDEKLDIGGARYIDLFEKRDGEWRILIREYLPDVRTEGPATVTGLGLPPSGPGRWDREDLSYARPLQRRPANDPAATAWRK</sequence>
<proteinExistence type="predicted"/>
<dbReference type="AlphaFoldDB" id="A0A842HX32"/>
<dbReference type="EMBL" id="JACJVJ010000001">
    <property type="protein sequence ID" value="MBC2777023.1"/>
    <property type="molecule type" value="Genomic_DNA"/>
</dbReference>
<feature type="region of interest" description="Disordered" evidence="1">
    <location>
        <begin position="149"/>
        <end position="192"/>
    </location>
</feature>
<dbReference type="Gene3D" id="3.10.450.50">
    <property type="match status" value="1"/>
</dbReference>
<dbReference type="SUPFAM" id="SSF54427">
    <property type="entry name" value="NTF2-like"/>
    <property type="match status" value="1"/>
</dbReference>
<keyword evidence="4" id="KW-1185">Reference proteome</keyword>
<dbReference type="InterPro" id="IPR037401">
    <property type="entry name" value="SnoaL-like"/>
</dbReference>
<evidence type="ECO:0000313" key="3">
    <source>
        <dbReference type="EMBL" id="MBC2777023.1"/>
    </source>
</evidence>
<comment type="caution">
    <text evidence="3">The sequence shown here is derived from an EMBL/GenBank/DDBJ whole genome shotgun (WGS) entry which is preliminary data.</text>
</comment>
<protein>
    <submittedName>
        <fullName evidence="3">Nuclear transport factor 2 family protein</fullName>
    </submittedName>
</protein>
<dbReference type="RefSeq" id="WP_185800260.1">
    <property type="nucleotide sequence ID" value="NZ_JACJVJ010000001.1"/>
</dbReference>